<dbReference type="Pfam" id="PF17851">
    <property type="entry name" value="GH43_C2"/>
    <property type="match status" value="1"/>
</dbReference>
<dbReference type="InterPro" id="IPR006710">
    <property type="entry name" value="Glyco_hydro_43"/>
</dbReference>
<dbReference type="InterPro" id="IPR023296">
    <property type="entry name" value="Glyco_hydro_beta-prop_sf"/>
</dbReference>
<dbReference type="Gene3D" id="2.115.10.20">
    <property type="entry name" value="Glycosyl hydrolase domain, family 43"/>
    <property type="match status" value="1"/>
</dbReference>
<dbReference type="PANTHER" id="PTHR42812:SF12">
    <property type="entry name" value="BETA-XYLOSIDASE-RELATED"/>
    <property type="match status" value="1"/>
</dbReference>
<evidence type="ECO:0000256" key="4">
    <source>
        <dbReference type="RuleBase" id="RU361187"/>
    </source>
</evidence>
<dbReference type="CDD" id="cd09000">
    <property type="entry name" value="GH43_SXA-like"/>
    <property type="match status" value="1"/>
</dbReference>
<gene>
    <name evidence="6" type="ORF">L2737_16095</name>
</gene>
<evidence type="ECO:0000313" key="6">
    <source>
        <dbReference type="EMBL" id="MCL1046832.1"/>
    </source>
</evidence>
<keyword evidence="3 4" id="KW-0326">Glycosidase</keyword>
<reference evidence="6 7" key="1">
    <citation type="submission" date="2022-01" db="EMBL/GenBank/DDBJ databases">
        <title>Whole genome-based taxonomy of the Shewanellaceae.</title>
        <authorList>
            <person name="Martin-Rodriguez A.J."/>
        </authorList>
    </citation>
    <scope>NUCLEOTIDE SEQUENCE [LARGE SCALE GENOMIC DNA]</scope>
    <source>
        <strain evidence="6 7">DSM 24955</strain>
    </source>
</reference>
<dbReference type="PANTHER" id="PTHR42812">
    <property type="entry name" value="BETA-XYLOSIDASE"/>
    <property type="match status" value="1"/>
</dbReference>
<dbReference type="SUPFAM" id="SSF49899">
    <property type="entry name" value="Concanavalin A-like lectins/glucanases"/>
    <property type="match status" value="1"/>
</dbReference>
<name>A0ABT0KSJ7_9GAMM</name>
<dbReference type="InterPro" id="IPR051795">
    <property type="entry name" value="Glycosyl_Hydrlase_43"/>
</dbReference>
<dbReference type="GO" id="GO:0016787">
    <property type="term" value="F:hydrolase activity"/>
    <property type="evidence" value="ECO:0007669"/>
    <property type="project" value="UniProtKB-KW"/>
</dbReference>
<proteinExistence type="inferred from homology"/>
<keyword evidence="7" id="KW-1185">Reference proteome</keyword>
<feature type="domain" description="Beta-xylosidase C-terminal Concanavalin A-like" evidence="5">
    <location>
        <begin position="326"/>
        <end position="529"/>
    </location>
</feature>
<accession>A0ABT0KSJ7</accession>
<evidence type="ECO:0000256" key="2">
    <source>
        <dbReference type="ARBA" id="ARBA00022801"/>
    </source>
</evidence>
<dbReference type="Pfam" id="PF04616">
    <property type="entry name" value="Glyco_hydro_43"/>
    <property type="match status" value="1"/>
</dbReference>
<dbReference type="SUPFAM" id="SSF75005">
    <property type="entry name" value="Arabinanase/levansucrase/invertase"/>
    <property type="match status" value="1"/>
</dbReference>
<comment type="caution">
    <text evidence="6">The sequence shown here is derived from an EMBL/GenBank/DDBJ whole genome shotgun (WGS) entry which is preliminary data.</text>
</comment>
<dbReference type="EMBL" id="JAKIKU010000009">
    <property type="protein sequence ID" value="MCL1046832.1"/>
    <property type="molecule type" value="Genomic_DNA"/>
</dbReference>
<evidence type="ECO:0000256" key="3">
    <source>
        <dbReference type="ARBA" id="ARBA00023295"/>
    </source>
</evidence>
<dbReference type="Gene3D" id="2.60.120.200">
    <property type="match status" value="1"/>
</dbReference>
<dbReference type="InterPro" id="IPR041542">
    <property type="entry name" value="GH43_C2"/>
</dbReference>
<dbReference type="RefSeq" id="WP_248956382.1">
    <property type="nucleotide sequence ID" value="NZ_JAKIKU010000009.1"/>
</dbReference>
<evidence type="ECO:0000313" key="7">
    <source>
        <dbReference type="Proteomes" id="UP001202134"/>
    </source>
</evidence>
<sequence>MSHQINPILPGFHPDPSIVRVDIDYYIAVSTFEWYPGVQIYHSVDLVNWTLISRPLNRASLLDMTGCPDSCGIWAPCLSYADGLFYLIYTNVQRFDGNFKDCPNYLTTCSTIDGEWSDPVYLNSSGFDPSLFHDDNGSKWLVNMLWDHRPGKHPFAGIVLQQYCQQQQKLIGTAVNIFSGSKHQLTEGPHLYKINDYYYLLTAEGGTSYEHACTFARSKSITGPYEIDPNVHVLTSKDNLDKPLQRTGHGGLVQSPDGRWFLTHLMSRPITLENGDKRSPLGRETGIQTLILKDDGWFSLASGQVYGEVNPIGLTGKPLRDYSHHDDFSSPVLPDHYQWLRIPNPECFYSLTDNKGALTLYGKHSVGSTFKQALIARRQQHHSFVAQTQLRFKPTSFQQQAGLICYYNAHKFHYLYVSYDENGIHIDVMSCLGDESLKVDFPIYQQRIPITSQQSEHIGLRADIDYGRLTFSYSVDGNAWLPICELDYSLISDEAGKGEGANFTGAFVGMCCQDLTGANIAAEFDYFTYSERH</sequence>
<evidence type="ECO:0000256" key="1">
    <source>
        <dbReference type="ARBA" id="ARBA00009865"/>
    </source>
</evidence>
<evidence type="ECO:0000259" key="5">
    <source>
        <dbReference type="Pfam" id="PF17851"/>
    </source>
</evidence>
<dbReference type="Proteomes" id="UP001202134">
    <property type="component" value="Unassembled WGS sequence"/>
</dbReference>
<organism evidence="6 7">
    <name type="scientific">Shewanella electrodiphila</name>
    <dbReference type="NCBI Taxonomy" id="934143"/>
    <lineage>
        <taxon>Bacteria</taxon>
        <taxon>Pseudomonadati</taxon>
        <taxon>Pseudomonadota</taxon>
        <taxon>Gammaproteobacteria</taxon>
        <taxon>Alteromonadales</taxon>
        <taxon>Shewanellaceae</taxon>
        <taxon>Shewanella</taxon>
    </lineage>
</organism>
<dbReference type="InterPro" id="IPR013320">
    <property type="entry name" value="ConA-like_dom_sf"/>
</dbReference>
<protein>
    <submittedName>
        <fullName evidence="6">Glycoside hydrolase family 43 protein</fullName>
    </submittedName>
</protein>
<comment type="similarity">
    <text evidence="1 4">Belongs to the glycosyl hydrolase 43 family.</text>
</comment>
<keyword evidence="2 4" id="KW-0378">Hydrolase</keyword>